<dbReference type="CDD" id="cd01948">
    <property type="entry name" value="EAL"/>
    <property type="match status" value="1"/>
</dbReference>
<keyword evidence="1" id="KW-0472">Membrane</keyword>
<dbReference type="AlphaFoldDB" id="A0A1N7JST6"/>
<dbReference type="Gene3D" id="3.30.70.270">
    <property type="match status" value="1"/>
</dbReference>
<dbReference type="PANTHER" id="PTHR44757">
    <property type="entry name" value="DIGUANYLATE CYCLASE DGCP"/>
    <property type="match status" value="1"/>
</dbReference>
<protein>
    <submittedName>
        <fullName evidence="5">Diguanylate cyclase (GGDEF) domain-containing protein</fullName>
    </submittedName>
</protein>
<dbReference type="GO" id="GO:0007165">
    <property type="term" value="P:signal transduction"/>
    <property type="evidence" value="ECO:0007669"/>
    <property type="project" value="InterPro"/>
</dbReference>
<feature type="domain" description="GGDEF" evidence="4">
    <location>
        <begin position="416"/>
        <end position="554"/>
    </location>
</feature>
<dbReference type="Pfam" id="PF00563">
    <property type="entry name" value="EAL"/>
    <property type="match status" value="1"/>
</dbReference>
<dbReference type="Gene3D" id="3.20.20.450">
    <property type="entry name" value="EAL domain"/>
    <property type="match status" value="1"/>
</dbReference>
<dbReference type="PROSITE" id="PS50883">
    <property type="entry name" value="EAL"/>
    <property type="match status" value="1"/>
</dbReference>
<dbReference type="EMBL" id="FTOH01000002">
    <property type="protein sequence ID" value="SIS52274.1"/>
    <property type="molecule type" value="Genomic_DNA"/>
</dbReference>
<dbReference type="SUPFAM" id="SSF55073">
    <property type="entry name" value="Nucleotide cyclase"/>
    <property type="match status" value="1"/>
</dbReference>
<evidence type="ECO:0000256" key="1">
    <source>
        <dbReference type="SAM" id="Phobius"/>
    </source>
</evidence>
<feature type="domain" description="HAMP" evidence="3">
    <location>
        <begin position="207"/>
        <end position="259"/>
    </location>
</feature>
<dbReference type="Pfam" id="PF00990">
    <property type="entry name" value="GGDEF"/>
    <property type="match status" value="1"/>
</dbReference>
<dbReference type="PANTHER" id="PTHR44757:SF2">
    <property type="entry name" value="BIOFILM ARCHITECTURE MAINTENANCE PROTEIN MBAA"/>
    <property type="match status" value="1"/>
</dbReference>
<evidence type="ECO:0000259" key="4">
    <source>
        <dbReference type="PROSITE" id="PS50887"/>
    </source>
</evidence>
<dbReference type="CDD" id="cd06225">
    <property type="entry name" value="HAMP"/>
    <property type="match status" value="1"/>
</dbReference>
<dbReference type="InterPro" id="IPR035919">
    <property type="entry name" value="EAL_sf"/>
</dbReference>
<dbReference type="InterPro" id="IPR000160">
    <property type="entry name" value="GGDEF_dom"/>
</dbReference>
<keyword evidence="1" id="KW-1133">Transmembrane helix</keyword>
<dbReference type="SUPFAM" id="SSF141868">
    <property type="entry name" value="EAL domain-like"/>
    <property type="match status" value="1"/>
</dbReference>
<dbReference type="Gene3D" id="6.10.340.10">
    <property type="match status" value="1"/>
</dbReference>
<evidence type="ECO:0000259" key="2">
    <source>
        <dbReference type="PROSITE" id="PS50883"/>
    </source>
</evidence>
<dbReference type="InterPro" id="IPR003660">
    <property type="entry name" value="HAMP_dom"/>
</dbReference>
<accession>A0A1N7JST6</accession>
<feature type="domain" description="EAL" evidence="2">
    <location>
        <begin position="563"/>
        <end position="818"/>
    </location>
</feature>
<dbReference type="RefSeq" id="WP_076514332.1">
    <property type="nucleotide sequence ID" value="NZ_FTOH01000002.1"/>
</dbReference>
<sequence length="819" mass="92935">MTPRRSLAQLLLNWSLLMLGLITCGLGYLLLQLQLEQFSSNWERRISFELESIAKNVEYHVSQSSSHVVENQIRESIDDPSLRYLAVLSEAGDRVIFSSNAGDRLHNTKYRLSSHSLNTGVQQPQIERYKSEFYALFPVSLKYPASPDSVASTADQAVKNDVRGWVFAHYDAHNDYDSMLRSLARKTILVALLVIIFLVVQSQILRKYILIPVQHLVQLTSSIKQGKYASIPESRSATEIAQLEEAFNDLSEHLDETTSRIAHQQALNDAFTAGFPDIGLLVTATGVINGRFGNPDGRIQRLNEDLTGTPFTAWLNLSATRKIEEARNQALDKKELVITEFNHDDLYLESRMIPLEEHANMQDALIWLIRDISEVKRKQELIEYQANYDPLTELANRRMALQELEKKIAWSEDDKTCGSVLFIDLDHFKNINDSLGHPIGDRLLIEASHRLKATVNEGDLIARLGGDEFLIIPDEVFSAPELAEESAVELGTAVLDAIRKPFCIDINKFHMTASIGISIFPSTDCGANDLIRQADTAMYWAKHQGRSQLCLYNHRMQEETRERLHLFNDLYQAIRDNGFTLVYQPQHNAEGDVTGAEALCRWVNNGHSVYPDVFIAAAEETNLILPLGDWVLTHACQTLRQWIRNKSLPPSFRRLAVNISPAQFMDPDFEAKLDKTMKSCDIDSSVLELELTESLFMGDKDLIRDKMQRLSNKGYTFALDDFGTGYSSLSYLQKLPIDKLKIDRAFVMDINPDNEPASIVDAIIQLGQNLNMDIIAEGVETDQQQVYLKDHGCRSYQGYLFSRPLREDMFVSYIHKRPV</sequence>
<dbReference type="CDD" id="cd01949">
    <property type="entry name" value="GGDEF"/>
    <property type="match status" value="1"/>
</dbReference>
<organism evidence="5 6">
    <name type="scientific">Thalassolituus maritimus</name>
    <dbReference type="NCBI Taxonomy" id="484498"/>
    <lineage>
        <taxon>Bacteria</taxon>
        <taxon>Pseudomonadati</taxon>
        <taxon>Pseudomonadota</taxon>
        <taxon>Gammaproteobacteria</taxon>
        <taxon>Oceanospirillales</taxon>
        <taxon>Oceanospirillaceae</taxon>
        <taxon>Thalassolituus</taxon>
    </lineage>
</organism>
<dbReference type="PROSITE" id="PS50885">
    <property type="entry name" value="HAMP"/>
    <property type="match status" value="1"/>
</dbReference>
<dbReference type="OrthoDB" id="9804951at2"/>
<reference evidence="6" key="1">
    <citation type="submission" date="2017-01" db="EMBL/GenBank/DDBJ databases">
        <authorList>
            <person name="Varghese N."/>
            <person name="Submissions S."/>
        </authorList>
    </citation>
    <scope>NUCLEOTIDE SEQUENCE [LARGE SCALE GENOMIC DNA]</scope>
    <source>
        <strain evidence="6">DSM 24913</strain>
    </source>
</reference>
<proteinExistence type="predicted"/>
<dbReference type="InterPro" id="IPR043128">
    <property type="entry name" value="Rev_trsase/Diguanyl_cyclase"/>
</dbReference>
<evidence type="ECO:0000259" key="3">
    <source>
        <dbReference type="PROSITE" id="PS50885"/>
    </source>
</evidence>
<dbReference type="InterPro" id="IPR001633">
    <property type="entry name" value="EAL_dom"/>
</dbReference>
<keyword evidence="1" id="KW-0812">Transmembrane</keyword>
<gene>
    <name evidence="5" type="ORF">SAMN05421686_102174</name>
</gene>
<dbReference type="GO" id="GO:0016020">
    <property type="term" value="C:membrane"/>
    <property type="evidence" value="ECO:0007669"/>
    <property type="project" value="InterPro"/>
</dbReference>
<dbReference type="NCBIfam" id="TIGR00254">
    <property type="entry name" value="GGDEF"/>
    <property type="match status" value="1"/>
</dbReference>
<keyword evidence="6" id="KW-1185">Reference proteome</keyword>
<dbReference type="InterPro" id="IPR029787">
    <property type="entry name" value="Nucleotide_cyclase"/>
</dbReference>
<evidence type="ECO:0000313" key="6">
    <source>
        <dbReference type="Proteomes" id="UP000185639"/>
    </source>
</evidence>
<evidence type="ECO:0000313" key="5">
    <source>
        <dbReference type="EMBL" id="SIS52274.1"/>
    </source>
</evidence>
<name>A0A1N7JST6_9GAMM</name>
<dbReference type="InterPro" id="IPR052155">
    <property type="entry name" value="Biofilm_reg_signaling"/>
</dbReference>
<feature type="transmembrane region" description="Helical" evidence="1">
    <location>
        <begin position="12"/>
        <end position="31"/>
    </location>
</feature>
<dbReference type="PROSITE" id="PS50887">
    <property type="entry name" value="GGDEF"/>
    <property type="match status" value="1"/>
</dbReference>
<dbReference type="SMART" id="SM00304">
    <property type="entry name" value="HAMP"/>
    <property type="match status" value="1"/>
</dbReference>
<dbReference type="SMART" id="SM00267">
    <property type="entry name" value="GGDEF"/>
    <property type="match status" value="1"/>
</dbReference>
<dbReference type="SMART" id="SM00052">
    <property type="entry name" value="EAL"/>
    <property type="match status" value="1"/>
</dbReference>
<dbReference type="STRING" id="484498.SAMN05421686_102174"/>
<feature type="transmembrane region" description="Helical" evidence="1">
    <location>
        <begin position="188"/>
        <end position="205"/>
    </location>
</feature>
<dbReference type="Proteomes" id="UP000185639">
    <property type="component" value="Unassembled WGS sequence"/>
</dbReference>